<evidence type="ECO:0000313" key="4">
    <source>
        <dbReference type="Proteomes" id="UP000270219"/>
    </source>
</evidence>
<keyword evidence="2" id="KW-0812">Transmembrane</keyword>
<name>A0A498DBE4_9BACI</name>
<evidence type="ECO:0000256" key="1">
    <source>
        <dbReference type="SAM" id="MobiDB-lite"/>
    </source>
</evidence>
<accession>A0A498DBE4</accession>
<feature type="compositionally biased region" description="Basic and acidic residues" evidence="1">
    <location>
        <begin position="90"/>
        <end position="100"/>
    </location>
</feature>
<dbReference type="InterPro" id="IPR046118">
    <property type="entry name" value="DUF6115"/>
</dbReference>
<feature type="transmembrane region" description="Helical" evidence="2">
    <location>
        <begin position="20"/>
        <end position="42"/>
    </location>
</feature>
<reference evidence="3 4" key="1">
    <citation type="submission" date="2018-10" db="EMBL/GenBank/DDBJ databases">
        <title>Oceanobacillus sp. YLB-02 draft genome.</title>
        <authorList>
            <person name="Yu L."/>
        </authorList>
    </citation>
    <scope>NUCLEOTIDE SEQUENCE [LARGE SCALE GENOMIC DNA]</scope>
    <source>
        <strain evidence="3 4">YLB-02</strain>
    </source>
</reference>
<keyword evidence="2" id="KW-1133">Transmembrane helix</keyword>
<comment type="caution">
    <text evidence="3">The sequence shown here is derived from an EMBL/GenBank/DDBJ whole genome shotgun (WGS) entry which is preliminary data.</text>
</comment>
<protein>
    <submittedName>
        <fullName evidence="3">Uncharacterized protein</fullName>
    </submittedName>
</protein>
<sequence length="160" mass="18449">MPFYLFFDQPFVEGTLIMTSFLLIISFLLHIIALYAIVQLYWKVKALNQPNTAEVTELFETYLQEIKEENDRLHELLESHQVNHINTSTQKKEKMGEKRINSPIPEPPPIENKENSDSLEASLEAKVLQLHQQGLSITDIAKRLHCGETEAALIIKLHKK</sequence>
<gene>
    <name evidence="3" type="ORF">D8M04_10830</name>
</gene>
<dbReference type="AlphaFoldDB" id="A0A498DBE4"/>
<feature type="region of interest" description="Disordered" evidence="1">
    <location>
        <begin position="87"/>
        <end position="117"/>
    </location>
</feature>
<proteinExistence type="predicted"/>
<evidence type="ECO:0000256" key="2">
    <source>
        <dbReference type="SAM" id="Phobius"/>
    </source>
</evidence>
<evidence type="ECO:0000313" key="3">
    <source>
        <dbReference type="EMBL" id="RLL45340.1"/>
    </source>
</evidence>
<organism evidence="3 4">
    <name type="scientific">Oceanobacillus piezotolerans</name>
    <dbReference type="NCBI Taxonomy" id="2448030"/>
    <lineage>
        <taxon>Bacteria</taxon>
        <taxon>Bacillati</taxon>
        <taxon>Bacillota</taxon>
        <taxon>Bacilli</taxon>
        <taxon>Bacillales</taxon>
        <taxon>Bacillaceae</taxon>
        <taxon>Oceanobacillus</taxon>
    </lineage>
</organism>
<keyword evidence="2" id="KW-0472">Membrane</keyword>
<dbReference type="Pfam" id="PF19610">
    <property type="entry name" value="DUF6115"/>
    <property type="match status" value="1"/>
</dbReference>
<dbReference type="Proteomes" id="UP000270219">
    <property type="component" value="Unassembled WGS sequence"/>
</dbReference>
<keyword evidence="4" id="KW-1185">Reference proteome</keyword>
<dbReference type="EMBL" id="RCHR01000003">
    <property type="protein sequence ID" value="RLL45340.1"/>
    <property type="molecule type" value="Genomic_DNA"/>
</dbReference>